<comment type="caution">
    <text evidence="4">The sequence shown here is derived from an EMBL/GenBank/DDBJ whole genome shotgun (WGS) entry which is preliminary data.</text>
</comment>
<evidence type="ECO:0000259" key="3">
    <source>
        <dbReference type="PROSITE" id="PS50157"/>
    </source>
</evidence>
<sequence>MWFSKSLQLHARVHRMPKQCKCALCGSIFRNLGSLKRHAVSVHCIVPESAFPDNPKDKDFDVSIELDSDSESGSSASESSTTRPSRRRKRRSGPPQRESHANTTFLPSLLNSKTNILTDSASWFSGACASVNTPPPRRRRGRPRRSSARTLKSLDSCYDVNRITPLSISTQINDSGLTELRGETRYRTILPRPPGGGVSDLVASQPITVTGIHRRRSRRPKKVSLKSVISTLLPNNKTSITGRPSGATLLSSITAQPQSTQSVYLEHFLTTGSYVALDPATYNAGAFVTETPSTDESSQLMCKPPHVLTVAAAYASQLPPGSIPESSTQDCDALMKSNTSAECDALNSTVTSTPVQSAPVTATIQIYPTPWIDNQQTLLTGSVTSMDVTEADHTSSQPSESEVPSSQNLSAPTTVSVSQSVQLYPVLGPDGVTTLYYYMATPVEFVQTSTSNEAACSQSVVDSSNCFAPCSVDSVQTSGNAALGTSTTYFCTYANPVTWIPSSTESGEVLVTSSSGIHTTTYNQSAASDGTFELDQLFSSDGASRSDHVSKSLPMVDDRGSLECHDQRCDLDEKIEVIELDASQFESELNNSVEDELIPGEPQLPNEQASRVEPGETHEPTLTQNGALDRTVAATEVVDLGCDGQSSGCFFNCSSSPCAIRSLDSSTDSTSAEVEYVPPDDLSASVVSSVASTNNSASLQTDSDRSSSNFPDEKYSAIDIAQSTSTALKVVQAKVPPFTQLFPERRSNEDQFSRVANPTNDDLQTPPVGMNDMFTFAEVTPLKEQCSNPVEDGVRS</sequence>
<evidence type="ECO:0000256" key="2">
    <source>
        <dbReference type="SAM" id="MobiDB-lite"/>
    </source>
</evidence>
<feature type="compositionally biased region" description="Low complexity" evidence="2">
    <location>
        <begin position="71"/>
        <end position="83"/>
    </location>
</feature>
<dbReference type="SUPFAM" id="SSF57667">
    <property type="entry name" value="beta-beta-alpha zinc fingers"/>
    <property type="match status" value="1"/>
</dbReference>
<dbReference type="GO" id="GO:0008270">
    <property type="term" value="F:zinc ion binding"/>
    <property type="evidence" value="ECO:0007669"/>
    <property type="project" value="UniProtKB-KW"/>
</dbReference>
<gene>
    <name evidence="4" type="ORF">FBUS_06674</name>
</gene>
<keyword evidence="5" id="KW-1185">Reference proteome</keyword>
<protein>
    <recommendedName>
        <fullName evidence="3">C2H2-type domain-containing protein</fullName>
    </recommendedName>
</protein>
<evidence type="ECO:0000313" key="4">
    <source>
        <dbReference type="EMBL" id="KAA0198175.1"/>
    </source>
</evidence>
<feature type="region of interest" description="Disordered" evidence="2">
    <location>
        <begin position="66"/>
        <end position="105"/>
    </location>
</feature>
<keyword evidence="1" id="KW-0862">Zinc</keyword>
<dbReference type="PROSITE" id="PS00028">
    <property type="entry name" value="ZINC_FINGER_C2H2_1"/>
    <property type="match status" value="1"/>
</dbReference>
<keyword evidence="1" id="KW-0863">Zinc-finger</keyword>
<organism evidence="4 5">
    <name type="scientific">Fasciolopsis buskii</name>
    <dbReference type="NCBI Taxonomy" id="27845"/>
    <lineage>
        <taxon>Eukaryota</taxon>
        <taxon>Metazoa</taxon>
        <taxon>Spiralia</taxon>
        <taxon>Lophotrochozoa</taxon>
        <taxon>Platyhelminthes</taxon>
        <taxon>Trematoda</taxon>
        <taxon>Digenea</taxon>
        <taxon>Plagiorchiida</taxon>
        <taxon>Echinostomata</taxon>
        <taxon>Echinostomatoidea</taxon>
        <taxon>Fasciolidae</taxon>
        <taxon>Fasciolopsis</taxon>
    </lineage>
</organism>
<dbReference type="InterPro" id="IPR013087">
    <property type="entry name" value="Znf_C2H2_type"/>
</dbReference>
<feature type="compositionally biased region" description="Basic residues" evidence="2">
    <location>
        <begin position="136"/>
        <end position="147"/>
    </location>
</feature>
<dbReference type="AlphaFoldDB" id="A0A8E0S3B0"/>
<feature type="region of interest" description="Disordered" evidence="2">
    <location>
        <begin position="127"/>
        <end position="149"/>
    </location>
</feature>
<evidence type="ECO:0000256" key="1">
    <source>
        <dbReference type="PROSITE-ProRule" id="PRU00042"/>
    </source>
</evidence>
<dbReference type="InterPro" id="IPR036236">
    <property type="entry name" value="Znf_C2H2_sf"/>
</dbReference>
<dbReference type="Proteomes" id="UP000728185">
    <property type="component" value="Unassembled WGS sequence"/>
</dbReference>
<reference evidence="4" key="1">
    <citation type="submission" date="2019-05" db="EMBL/GenBank/DDBJ databases">
        <title>Annotation for the trematode Fasciolopsis buski.</title>
        <authorList>
            <person name="Choi Y.-J."/>
        </authorList>
    </citation>
    <scope>NUCLEOTIDE SEQUENCE</scope>
    <source>
        <strain evidence="4">HT</strain>
        <tissue evidence="4">Whole worm</tissue>
    </source>
</reference>
<name>A0A8E0S3B0_9TREM</name>
<feature type="region of interest" description="Disordered" evidence="2">
    <location>
        <begin position="596"/>
        <end position="622"/>
    </location>
</feature>
<keyword evidence="1" id="KW-0479">Metal-binding</keyword>
<feature type="region of interest" description="Disordered" evidence="2">
    <location>
        <begin position="746"/>
        <end position="770"/>
    </location>
</feature>
<feature type="compositionally biased region" description="Polar residues" evidence="2">
    <location>
        <begin position="754"/>
        <end position="763"/>
    </location>
</feature>
<proteinExistence type="predicted"/>
<feature type="region of interest" description="Disordered" evidence="2">
    <location>
        <begin position="387"/>
        <end position="411"/>
    </location>
</feature>
<dbReference type="OrthoDB" id="8922241at2759"/>
<evidence type="ECO:0000313" key="5">
    <source>
        <dbReference type="Proteomes" id="UP000728185"/>
    </source>
</evidence>
<feature type="compositionally biased region" description="Low complexity" evidence="2">
    <location>
        <begin position="395"/>
        <end position="407"/>
    </location>
</feature>
<accession>A0A8E0S3B0</accession>
<dbReference type="PROSITE" id="PS50157">
    <property type="entry name" value="ZINC_FINGER_C2H2_2"/>
    <property type="match status" value="1"/>
</dbReference>
<feature type="domain" description="C2H2-type" evidence="3">
    <location>
        <begin position="20"/>
        <end position="43"/>
    </location>
</feature>
<dbReference type="EMBL" id="LUCM01001903">
    <property type="protein sequence ID" value="KAA0198175.1"/>
    <property type="molecule type" value="Genomic_DNA"/>
</dbReference>